<sequence>MDTSSWTFDPSVGELLVQTHAAGPAARLGHDLTIVMEDWVAELSWSDERPSVADVTVQVASLSVLRGDGGVKSLSGPEKALVRSNALKALDAKRHPTIGFRCDDVAATDDGYRLAGSLTIHGVTRPCEVAVRVTDVGDRWHLTCESVVRQSDFGVTPYSLMFGSLKVADEVTVSFTATRPH</sequence>
<dbReference type="SMART" id="SM00867">
    <property type="entry name" value="YceI"/>
    <property type="match status" value="1"/>
</dbReference>
<reference evidence="3 4" key="1">
    <citation type="journal article" date="2019" name="Emerg. Microbes Infect.">
        <title>Comprehensive subspecies identification of 175 nontuberculous mycobacteria species based on 7547 genomic profiles.</title>
        <authorList>
            <person name="Matsumoto Y."/>
            <person name="Kinjo T."/>
            <person name="Motooka D."/>
            <person name="Nabeya D."/>
            <person name="Jung N."/>
            <person name="Uechi K."/>
            <person name="Horii T."/>
            <person name="Iida T."/>
            <person name="Fujita J."/>
            <person name="Nakamura S."/>
        </authorList>
    </citation>
    <scope>NUCLEOTIDE SEQUENCE [LARGE SCALE GENOMIC DNA]</scope>
    <source>
        <strain evidence="3 4">JCM 17899</strain>
    </source>
</reference>
<dbReference type="EMBL" id="AP022588">
    <property type="protein sequence ID" value="BBY30291.1"/>
    <property type="molecule type" value="Genomic_DNA"/>
</dbReference>
<dbReference type="Gene3D" id="2.40.128.110">
    <property type="entry name" value="Lipid/polyisoprenoid-binding, YceI-like"/>
    <property type="match status" value="1"/>
</dbReference>
<protein>
    <submittedName>
        <fullName evidence="3">Polyisoprenoid-binding protein</fullName>
    </submittedName>
</protein>
<gene>
    <name evidence="3" type="ORF">MSEDJ_43870</name>
</gene>
<dbReference type="InterPro" id="IPR007372">
    <property type="entry name" value="Lipid/polyisoprenoid-bd_YceI"/>
</dbReference>
<evidence type="ECO:0000259" key="2">
    <source>
        <dbReference type="SMART" id="SM00867"/>
    </source>
</evidence>
<evidence type="ECO:0000313" key="3">
    <source>
        <dbReference type="EMBL" id="BBY30291.1"/>
    </source>
</evidence>
<dbReference type="RefSeq" id="WP_174266857.1">
    <property type="nucleotide sequence ID" value="NZ_AP022588.1"/>
</dbReference>
<dbReference type="SUPFAM" id="SSF101874">
    <property type="entry name" value="YceI-like"/>
    <property type="match status" value="1"/>
</dbReference>
<dbReference type="InterPro" id="IPR036761">
    <property type="entry name" value="TTHA0802/YceI-like_sf"/>
</dbReference>
<dbReference type="PANTHER" id="PTHR34406">
    <property type="entry name" value="PROTEIN YCEI"/>
    <property type="match status" value="1"/>
</dbReference>
<feature type="domain" description="Lipid/polyisoprenoid-binding YceI-like" evidence="2">
    <location>
        <begin position="5"/>
        <end position="180"/>
    </location>
</feature>
<dbReference type="Pfam" id="PF04264">
    <property type="entry name" value="YceI"/>
    <property type="match status" value="1"/>
</dbReference>
<name>A0A7I7QVG8_9MYCO</name>
<organism evidence="3 4">
    <name type="scientific">Mycolicibacterium sediminis</name>
    <dbReference type="NCBI Taxonomy" id="1286180"/>
    <lineage>
        <taxon>Bacteria</taxon>
        <taxon>Bacillati</taxon>
        <taxon>Actinomycetota</taxon>
        <taxon>Actinomycetes</taxon>
        <taxon>Mycobacteriales</taxon>
        <taxon>Mycobacteriaceae</taxon>
        <taxon>Mycolicibacterium</taxon>
    </lineage>
</organism>
<proteinExistence type="inferred from homology"/>
<dbReference type="Proteomes" id="UP000467193">
    <property type="component" value="Chromosome"/>
</dbReference>
<dbReference type="KEGG" id="msei:MSEDJ_43870"/>
<evidence type="ECO:0000256" key="1">
    <source>
        <dbReference type="ARBA" id="ARBA00008812"/>
    </source>
</evidence>
<keyword evidence="4" id="KW-1185">Reference proteome</keyword>
<accession>A0A7I7QVG8</accession>
<dbReference type="PANTHER" id="PTHR34406:SF1">
    <property type="entry name" value="PROTEIN YCEI"/>
    <property type="match status" value="1"/>
</dbReference>
<dbReference type="AlphaFoldDB" id="A0A7I7QVG8"/>
<comment type="similarity">
    <text evidence="1">Belongs to the UPF0312 family.</text>
</comment>
<evidence type="ECO:0000313" key="4">
    <source>
        <dbReference type="Proteomes" id="UP000467193"/>
    </source>
</evidence>